<dbReference type="AlphaFoldDB" id="A0A142D9X2"/>
<evidence type="ECO:0000259" key="4">
    <source>
        <dbReference type="Pfam" id="PF00185"/>
    </source>
</evidence>
<dbReference type="Gene3D" id="3.40.1160.10">
    <property type="entry name" value="Acetylglutamate kinase-like"/>
    <property type="match status" value="1"/>
</dbReference>
<sequence length="624" mass="68202">MPRHLLTIADFSKEEILYILDVAKDMKAHPEKYNTCLKDKTLLMIFQKPSLRTRVSFETGMTKLGGHAIYYDVATSPLGVKESMADTSIVASRMTDVIMARLNKRSDCQDLAKHSSVPVINALDNWAHPCQMLADILTIVEKKGTFEGIKFVYYGDCKNNVTYDLMRLAAVCGFDCIACGPEHEDFTVEQEALDEIQEIAKKTGAKVGVSHDPEAAMKDADVVYTDSWMSYGIAKDVQDFRLKHLTPYRVTKELMALAKPTVTFMNCLPANREQEQTAEVIDGPHSVVFDEAENRLWAQMALLHFLLIGRETRKTRLVVAVGGNALLQPGEKGTAEDQFKNTQTAARSLADLLDRGYELCLASGNGPQVGAIQKQNALAAEKVPEQPLHVCGGMSQGFIGYMIQQSLQNELMRRGNPKTVCTVLTQTLVDPADPAFANPTKPIGQFFTEEQAKKMMAEGETMKEDAGRGWRVVVPSPNPIGIAEQDAVVALLDAGHIVISGVGGGVPVKKLPDGTVKGLAAVIDKDLCSERIAALVEADHLMILTDVECAYVDYKKPTQRALNRLTVKEAEDAIANGIFAEGSMKPKVTAALRFVKETGRDAIITSLEKAVDALEGKTGTRIVA</sequence>
<evidence type="ECO:0000256" key="3">
    <source>
        <dbReference type="ARBA" id="ARBA00022777"/>
    </source>
</evidence>
<keyword evidence="2 7" id="KW-0808">Transferase</keyword>
<proteinExistence type="evidence at transcript level"/>
<dbReference type="OrthoDB" id="10252326at2759"/>
<keyword evidence="3 7" id="KW-0418">Kinase</keyword>
<dbReference type="NCBIfam" id="NF009007">
    <property type="entry name" value="PRK12352.1"/>
    <property type="match status" value="1"/>
</dbReference>
<dbReference type="InterPro" id="IPR006132">
    <property type="entry name" value="Asp/Orn_carbamoyltranf_P-bd"/>
</dbReference>
<accession>A0A142D9X2</accession>
<dbReference type="InterPro" id="IPR006131">
    <property type="entry name" value="Asp_carbamoyltransf_Asp/Orn-bd"/>
</dbReference>
<dbReference type="GO" id="GO:0005829">
    <property type="term" value="C:cytosol"/>
    <property type="evidence" value="ECO:0007669"/>
    <property type="project" value="TreeGrafter"/>
</dbReference>
<dbReference type="Pfam" id="PF00185">
    <property type="entry name" value="OTCace"/>
    <property type="match status" value="1"/>
</dbReference>
<gene>
    <name evidence="8" type="ORF">J8273_4832</name>
</gene>
<feature type="domain" description="Aspartate/glutamate/uridylate kinase" evidence="5">
    <location>
        <begin position="316"/>
        <end position="606"/>
    </location>
</feature>
<feature type="domain" description="Aspartate/ornithine carbamoyltransferase carbamoyl-P binding" evidence="6">
    <location>
        <begin position="3"/>
        <end position="141"/>
    </location>
</feature>
<dbReference type="PRINTS" id="PR01469">
    <property type="entry name" value="CARBMTKINASE"/>
</dbReference>
<dbReference type="GO" id="GO:0019546">
    <property type="term" value="P:L-arginine deiminase pathway"/>
    <property type="evidence" value="ECO:0007669"/>
    <property type="project" value="TreeGrafter"/>
</dbReference>
<dbReference type="FunFam" id="3.40.1160.10:FF:000007">
    <property type="entry name" value="Carbamate kinase"/>
    <property type="match status" value="1"/>
</dbReference>
<evidence type="ECO:0000256" key="1">
    <source>
        <dbReference type="ARBA" id="ARBA00011066"/>
    </source>
</evidence>
<protein>
    <submittedName>
        <fullName evidence="7 8">Carbamate kinase</fullName>
        <ecNumber evidence="7">2.7.2.2</ecNumber>
    </submittedName>
</protein>
<dbReference type="PANTHER" id="PTHR30409">
    <property type="entry name" value="CARBAMATE KINASE"/>
    <property type="match status" value="1"/>
</dbReference>
<dbReference type="EMBL" id="JAHDYR010000021">
    <property type="protein sequence ID" value="KAG9393713.1"/>
    <property type="molecule type" value="Genomic_DNA"/>
</dbReference>
<dbReference type="EC" id="2.7.2.2" evidence="7"/>
<name>A0A142D9X2_9EUKA</name>
<dbReference type="NCBIfam" id="TIGR00746">
    <property type="entry name" value="arcC"/>
    <property type="match status" value="1"/>
</dbReference>
<dbReference type="InterPro" id="IPR036901">
    <property type="entry name" value="Asp/Orn_carbamoylTrfase_sf"/>
</dbReference>
<dbReference type="NCBIfam" id="TIGR00658">
    <property type="entry name" value="orni_carb_tr"/>
    <property type="match status" value="1"/>
</dbReference>
<comment type="similarity">
    <text evidence="1">Belongs to the carbamate kinase family.</text>
</comment>
<dbReference type="Pfam" id="PF02729">
    <property type="entry name" value="OTCace_N"/>
    <property type="match status" value="1"/>
</dbReference>
<dbReference type="GO" id="GO:0016597">
    <property type="term" value="F:amino acid binding"/>
    <property type="evidence" value="ECO:0007669"/>
    <property type="project" value="InterPro"/>
</dbReference>
<evidence type="ECO:0000256" key="2">
    <source>
        <dbReference type="ARBA" id="ARBA00022679"/>
    </source>
</evidence>
<reference evidence="8" key="2">
    <citation type="submission" date="2021-05" db="EMBL/GenBank/DDBJ databases">
        <title>A free-living protist that lacks canonical eukaryotic 1 DNA replication and segregation systems.</title>
        <authorList>
            <person name="Salas-Leiva D.E."/>
            <person name="Tromer E.C."/>
            <person name="Curtis B.A."/>
            <person name="Jerlstrom-Hultqvist J."/>
            <person name="Kolisko M."/>
            <person name="Yi Z."/>
            <person name="Salas-Leiva J.S."/>
            <person name="Gallot-Lavallee L."/>
            <person name="Kops G.J.P.L."/>
            <person name="Archibald J.M."/>
            <person name="Simpson A.G.B."/>
            <person name="Roger A.J."/>
        </authorList>
    </citation>
    <scope>NUCLEOTIDE SEQUENCE</scope>
    <source>
        <strain evidence="8">BICM</strain>
    </source>
</reference>
<evidence type="ECO:0000313" key="8">
    <source>
        <dbReference type="EMBL" id="KAG9393713.1"/>
    </source>
</evidence>
<dbReference type="FunFam" id="3.40.50.1370:FF:000008">
    <property type="entry name" value="Ornithine carbamoyltransferase"/>
    <property type="match status" value="1"/>
</dbReference>
<dbReference type="GO" id="GO:0016743">
    <property type="term" value="F:carboxyl- or carbamoyltransferase activity"/>
    <property type="evidence" value="ECO:0007669"/>
    <property type="project" value="InterPro"/>
</dbReference>
<feature type="domain" description="Aspartate/ornithine carbamoyltransferase Asp/Orn-binding" evidence="4">
    <location>
        <begin position="147"/>
        <end position="305"/>
    </location>
</feature>
<evidence type="ECO:0000259" key="5">
    <source>
        <dbReference type="Pfam" id="PF00696"/>
    </source>
</evidence>
<evidence type="ECO:0000313" key="7">
    <source>
        <dbReference type="EMBL" id="AMQ24245.1"/>
    </source>
</evidence>
<dbReference type="Proteomes" id="UP000717585">
    <property type="component" value="Unassembled WGS sequence"/>
</dbReference>
<dbReference type="SUPFAM" id="SSF53671">
    <property type="entry name" value="Aspartate/ornithine carbamoyltransferase"/>
    <property type="match status" value="1"/>
</dbReference>
<dbReference type="InterPro" id="IPR001048">
    <property type="entry name" value="Asp/Glu/Uridylate_kinase"/>
</dbReference>
<dbReference type="CDD" id="cd04235">
    <property type="entry name" value="AAK_CK"/>
    <property type="match status" value="1"/>
</dbReference>
<dbReference type="EMBL" id="KT883859">
    <property type="protein sequence ID" value="AMQ24245.1"/>
    <property type="molecule type" value="mRNA"/>
</dbReference>
<dbReference type="GO" id="GO:0008804">
    <property type="term" value="F:carbamate kinase activity"/>
    <property type="evidence" value="ECO:0007669"/>
    <property type="project" value="UniProtKB-EC"/>
</dbReference>
<dbReference type="InterPro" id="IPR002292">
    <property type="entry name" value="Orn/put_carbamltrans"/>
</dbReference>
<dbReference type="InterPro" id="IPR003964">
    <property type="entry name" value="Carb_kinase"/>
</dbReference>
<dbReference type="PANTHER" id="PTHR30409:SF1">
    <property type="entry name" value="CARBAMATE KINASE-RELATED"/>
    <property type="match status" value="1"/>
</dbReference>
<dbReference type="Pfam" id="PF00696">
    <property type="entry name" value="AA_kinase"/>
    <property type="match status" value="1"/>
</dbReference>
<dbReference type="InterPro" id="IPR036393">
    <property type="entry name" value="AceGlu_kinase-like_sf"/>
</dbReference>
<organism evidence="7">
    <name type="scientific">Carpediemonas membranifera</name>
    <dbReference type="NCBI Taxonomy" id="201153"/>
    <lineage>
        <taxon>Eukaryota</taxon>
        <taxon>Metamonada</taxon>
        <taxon>Carpediemonas-like organisms</taxon>
        <taxon>Carpediemonas</taxon>
    </lineage>
</organism>
<keyword evidence="9" id="KW-1185">Reference proteome</keyword>
<reference evidence="7" key="1">
    <citation type="submission" date="2015-10" db="EMBL/GenBank/DDBJ databases">
        <title>Arginine deiminase pathway enzymes: evolutionary history in metamonads and other eukaryotes.</title>
        <authorList>
            <person name="Novak L."/>
            <person name="Zubacova Z."/>
            <person name="Karnkowska A."/>
            <person name="Kolisko M."/>
            <person name="Hroudova M."/>
            <person name="Stairs C.W."/>
            <person name="Simpson A.G.B."/>
            <person name="Keeling P.J."/>
            <person name="Roger A.J."/>
            <person name="Cepicka I."/>
            <person name="Hampl V."/>
        </authorList>
    </citation>
    <scope>NUCLEOTIDE SEQUENCE</scope>
</reference>
<dbReference type="SUPFAM" id="SSF53633">
    <property type="entry name" value="Carbamate kinase-like"/>
    <property type="match status" value="1"/>
</dbReference>
<dbReference type="Gene3D" id="3.40.50.1370">
    <property type="entry name" value="Aspartate/ornithine carbamoyltransferase"/>
    <property type="match status" value="2"/>
</dbReference>
<evidence type="ECO:0000313" key="9">
    <source>
        <dbReference type="Proteomes" id="UP000717585"/>
    </source>
</evidence>
<dbReference type="NCBIfam" id="NF001986">
    <property type="entry name" value="PRK00779.1"/>
    <property type="match status" value="1"/>
</dbReference>
<evidence type="ECO:0000259" key="6">
    <source>
        <dbReference type="Pfam" id="PF02729"/>
    </source>
</evidence>